<accession>B4LYR8</accession>
<evidence type="ECO:0000256" key="1">
    <source>
        <dbReference type="SAM" id="SignalP"/>
    </source>
</evidence>
<feature type="signal peptide" evidence="1">
    <location>
        <begin position="1"/>
        <end position="20"/>
    </location>
</feature>
<dbReference type="AlphaFoldDB" id="B4LYR8"/>
<dbReference type="OrthoDB" id="88467at2759"/>
<evidence type="ECO:0000259" key="2">
    <source>
        <dbReference type="PROSITE" id="PS51465"/>
    </source>
</evidence>
<name>B4LYR8_DROVI</name>
<proteinExistence type="predicted"/>
<organism evidence="3 4">
    <name type="scientific">Drosophila virilis</name>
    <name type="common">Fruit fly</name>
    <dbReference type="NCBI Taxonomy" id="7244"/>
    <lineage>
        <taxon>Eukaryota</taxon>
        <taxon>Metazoa</taxon>
        <taxon>Ecdysozoa</taxon>
        <taxon>Arthropoda</taxon>
        <taxon>Hexapoda</taxon>
        <taxon>Insecta</taxon>
        <taxon>Pterygota</taxon>
        <taxon>Neoptera</taxon>
        <taxon>Endopterygota</taxon>
        <taxon>Diptera</taxon>
        <taxon>Brachycera</taxon>
        <taxon>Muscomorpha</taxon>
        <taxon>Ephydroidea</taxon>
        <taxon>Drosophilidae</taxon>
        <taxon>Drosophila</taxon>
    </lineage>
</organism>
<feature type="domain" description="Kazal-like" evidence="2">
    <location>
        <begin position="96"/>
        <end position="156"/>
    </location>
</feature>
<dbReference type="InterPro" id="IPR002350">
    <property type="entry name" value="Kazal_dom"/>
</dbReference>
<dbReference type="SUPFAM" id="SSF100895">
    <property type="entry name" value="Kazal-type serine protease inhibitors"/>
    <property type="match status" value="1"/>
</dbReference>
<dbReference type="HOGENOM" id="CLU_1604439_0_0_1"/>
<evidence type="ECO:0000313" key="4">
    <source>
        <dbReference type="Proteomes" id="UP000008792"/>
    </source>
</evidence>
<sequence length="156" mass="17085">MKSQTLSLCCCLALLSGIAANTVSNNQTDCPQMCPAIYQPVCGSDGFNLKEFASACNLQASNCRRERNALTTFALTDMAWCRSQEVEDIHKLLNVKLDVPSCLKPCAMIYKPICVTNGKYRGLVPNECTFETFNCALNFAGVAPTELLRILKAETC</sequence>
<protein>
    <recommendedName>
        <fullName evidence="2">Kazal-like domain-containing protein</fullName>
    </recommendedName>
</protein>
<keyword evidence="1" id="KW-0732">Signal</keyword>
<dbReference type="PROSITE" id="PS51465">
    <property type="entry name" value="KAZAL_2"/>
    <property type="match status" value="2"/>
</dbReference>
<dbReference type="EMBL" id="CH940650">
    <property type="protein sequence ID" value="EDW66995.1"/>
    <property type="molecule type" value="Genomic_DNA"/>
</dbReference>
<dbReference type="OMA" id="LEVQECF"/>
<dbReference type="KEGG" id="dvi:6630434"/>
<dbReference type="Gene3D" id="3.30.60.30">
    <property type="match status" value="2"/>
</dbReference>
<dbReference type="PhylomeDB" id="B4LYR8"/>
<dbReference type="Pfam" id="PF07648">
    <property type="entry name" value="Kazal_2"/>
    <property type="match status" value="2"/>
</dbReference>
<dbReference type="Proteomes" id="UP000008792">
    <property type="component" value="Unassembled WGS sequence"/>
</dbReference>
<dbReference type="STRING" id="7244.B4LYR8"/>
<evidence type="ECO:0000313" key="3">
    <source>
        <dbReference type="EMBL" id="EDW66995.1"/>
    </source>
</evidence>
<reference evidence="3 4" key="1">
    <citation type="journal article" date="2007" name="Nature">
        <title>Evolution of genes and genomes on the Drosophila phylogeny.</title>
        <authorList>
            <consortium name="Drosophila 12 Genomes Consortium"/>
            <person name="Clark A.G."/>
            <person name="Eisen M.B."/>
            <person name="Smith D.R."/>
            <person name="Bergman C.M."/>
            <person name="Oliver B."/>
            <person name="Markow T.A."/>
            <person name="Kaufman T.C."/>
            <person name="Kellis M."/>
            <person name="Gelbart W."/>
            <person name="Iyer V.N."/>
            <person name="Pollard D.A."/>
            <person name="Sackton T.B."/>
            <person name="Larracuente A.M."/>
            <person name="Singh N.D."/>
            <person name="Abad J.P."/>
            <person name="Abt D.N."/>
            <person name="Adryan B."/>
            <person name="Aguade M."/>
            <person name="Akashi H."/>
            <person name="Anderson W.W."/>
            <person name="Aquadro C.F."/>
            <person name="Ardell D.H."/>
            <person name="Arguello R."/>
            <person name="Artieri C.G."/>
            <person name="Barbash D.A."/>
            <person name="Barker D."/>
            <person name="Barsanti P."/>
            <person name="Batterham P."/>
            <person name="Batzoglou S."/>
            <person name="Begun D."/>
            <person name="Bhutkar A."/>
            <person name="Blanco E."/>
            <person name="Bosak S.A."/>
            <person name="Bradley R.K."/>
            <person name="Brand A.D."/>
            <person name="Brent M.R."/>
            <person name="Brooks A.N."/>
            <person name="Brown R.H."/>
            <person name="Butlin R.K."/>
            <person name="Caggese C."/>
            <person name="Calvi B.R."/>
            <person name="Bernardo de Carvalho A."/>
            <person name="Caspi A."/>
            <person name="Castrezana S."/>
            <person name="Celniker S.E."/>
            <person name="Chang J.L."/>
            <person name="Chapple C."/>
            <person name="Chatterji S."/>
            <person name="Chinwalla A."/>
            <person name="Civetta A."/>
            <person name="Clifton S.W."/>
            <person name="Comeron J.M."/>
            <person name="Costello J.C."/>
            <person name="Coyne J.A."/>
            <person name="Daub J."/>
            <person name="David R.G."/>
            <person name="Delcher A.L."/>
            <person name="Delehaunty K."/>
            <person name="Do C.B."/>
            <person name="Ebling H."/>
            <person name="Edwards K."/>
            <person name="Eickbush T."/>
            <person name="Evans J.D."/>
            <person name="Filipski A."/>
            <person name="Findeiss S."/>
            <person name="Freyhult E."/>
            <person name="Fulton L."/>
            <person name="Fulton R."/>
            <person name="Garcia A.C."/>
            <person name="Gardiner A."/>
            <person name="Garfield D.A."/>
            <person name="Garvin B.E."/>
            <person name="Gibson G."/>
            <person name="Gilbert D."/>
            <person name="Gnerre S."/>
            <person name="Godfrey J."/>
            <person name="Good R."/>
            <person name="Gotea V."/>
            <person name="Gravely B."/>
            <person name="Greenberg A.J."/>
            <person name="Griffiths-Jones S."/>
            <person name="Gross S."/>
            <person name="Guigo R."/>
            <person name="Gustafson E.A."/>
            <person name="Haerty W."/>
            <person name="Hahn M.W."/>
            <person name="Halligan D.L."/>
            <person name="Halpern A.L."/>
            <person name="Halter G.M."/>
            <person name="Han M.V."/>
            <person name="Heger A."/>
            <person name="Hillier L."/>
            <person name="Hinrichs A.S."/>
            <person name="Holmes I."/>
            <person name="Hoskins R.A."/>
            <person name="Hubisz M.J."/>
            <person name="Hultmark D."/>
            <person name="Huntley M.A."/>
            <person name="Jaffe D.B."/>
            <person name="Jagadeeshan S."/>
            <person name="Jeck W.R."/>
            <person name="Johnson J."/>
            <person name="Jones C.D."/>
            <person name="Jordan W.C."/>
            <person name="Karpen G.H."/>
            <person name="Kataoka E."/>
            <person name="Keightley P.D."/>
            <person name="Kheradpour P."/>
            <person name="Kirkness E.F."/>
            <person name="Koerich L.B."/>
            <person name="Kristiansen K."/>
            <person name="Kudrna D."/>
            <person name="Kulathinal R.J."/>
            <person name="Kumar S."/>
            <person name="Kwok R."/>
            <person name="Lander E."/>
            <person name="Langley C.H."/>
            <person name="Lapoint R."/>
            <person name="Lazzaro B.P."/>
            <person name="Lee S.J."/>
            <person name="Levesque L."/>
            <person name="Li R."/>
            <person name="Lin C.F."/>
            <person name="Lin M.F."/>
            <person name="Lindblad-Toh K."/>
            <person name="Llopart A."/>
            <person name="Long M."/>
            <person name="Low L."/>
            <person name="Lozovsky E."/>
            <person name="Lu J."/>
            <person name="Luo M."/>
            <person name="Machado C.A."/>
            <person name="Makalowski W."/>
            <person name="Marzo M."/>
            <person name="Matsuda M."/>
            <person name="Matzkin L."/>
            <person name="McAllister B."/>
            <person name="McBride C.S."/>
            <person name="McKernan B."/>
            <person name="McKernan K."/>
            <person name="Mendez-Lago M."/>
            <person name="Minx P."/>
            <person name="Mollenhauer M.U."/>
            <person name="Montooth K."/>
            <person name="Mount S.M."/>
            <person name="Mu X."/>
            <person name="Myers E."/>
            <person name="Negre B."/>
            <person name="Newfeld S."/>
            <person name="Nielsen R."/>
            <person name="Noor M.A."/>
            <person name="O'Grady P."/>
            <person name="Pachter L."/>
            <person name="Papaceit M."/>
            <person name="Parisi M.J."/>
            <person name="Parisi M."/>
            <person name="Parts L."/>
            <person name="Pedersen J.S."/>
            <person name="Pesole G."/>
            <person name="Phillippy A.M."/>
            <person name="Ponting C.P."/>
            <person name="Pop M."/>
            <person name="Porcelli D."/>
            <person name="Powell J.R."/>
            <person name="Prohaska S."/>
            <person name="Pruitt K."/>
            <person name="Puig M."/>
            <person name="Quesneville H."/>
            <person name="Ram K.R."/>
            <person name="Rand D."/>
            <person name="Rasmussen M.D."/>
            <person name="Reed L.K."/>
            <person name="Reenan R."/>
            <person name="Reily A."/>
            <person name="Remington K.A."/>
            <person name="Rieger T.T."/>
            <person name="Ritchie M.G."/>
            <person name="Robin C."/>
            <person name="Rogers Y.H."/>
            <person name="Rohde C."/>
            <person name="Rozas J."/>
            <person name="Rubenfield M.J."/>
            <person name="Ruiz A."/>
            <person name="Russo S."/>
            <person name="Salzberg S.L."/>
            <person name="Sanchez-Gracia A."/>
            <person name="Saranga D.J."/>
            <person name="Sato H."/>
            <person name="Schaeffer S.W."/>
            <person name="Schatz M.C."/>
            <person name="Schlenke T."/>
            <person name="Schwartz R."/>
            <person name="Segarra C."/>
            <person name="Singh R.S."/>
            <person name="Sirot L."/>
            <person name="Sirota M."/>
            <person name="Sisneros N.B."/>
            <person name="Smith C.D."/>
            <person name="Smith T.F."/>
            <person name="Spieth J."/>
            <person name="Stage D.E."/>
            <person name="Stark A."/>
            <person name="Stephan W."/>
            <person name="Strausberg R.L."/>
            <person name="Strempel S."/>
            <person name="Sturgill D."/>
            <person name="Sutton G."/>
            <person name="Sutton G.G."/>
            <person name="Tao W."/>
            <person name="Teichmann S."/>
            <person name="Tobari Y.N."/>
            <person name="Tomimura Y."/>
            <person name="Tsolas J.M."/>
            <person name="Valente V.L."/>
            <person name="Venter E."/>
            <person name="Venter J.C."/>
            <person name="Vicario S."/>
            <person name="Vieira F.G."/>
            <person name="Vilella A.J."/>
            <person name="Villasante A."/>
            <person name="Walenz B."/>
            <person name="Wang J."/>
            <person name="Wasserman M."/>
            <person name="Watts T."/>
            <person name="Wilson D."/>
            <person name="Wilson R.K."/>
            <person name="Wing R.A."/>
            <person name="Wolfner M.F."/>
            <person name="Wong A."/>
            <person name="Wong G.K."/>
            <person name="Wu C.I."/>
            <person name="Wu G."/>
            <person name="Yamamoto D."/>
            <person name="Yang H.P."/>
            <person name="Yang S.P."/>
            <person name="Yorke J.A."/>
            <person name="Yoshida K."/>
            <person name="Zdobnov E."/>
            <person name="Zhang P."/>
            <person name="Zhang Y."/>
            <person name="Zimin A.V."/>
            <person name="Baldwin J."/>
            <person name="Abdouelleil A."/>
            <person name="Abdulkadir J."/>
            <person name="Abebe A."/>
            <person name="Abera B."/>
            <person name="Abreu J."/>
            <person name="Acer S.C."/>
            <person name="Aftuck L."/>
            <person name="Alexander A."/>
            <person name="An P."/>
            <person name="Anderson E."/>
            <person name="Anderson S."/>
            <person name="Arachi H."/>
            <person name="Azer M."/>
            <person name="Bachantsang P."/>
            <person name="Barry A."/>
            <person name="Bayul T."/>
            <person name="Berlin A."/>
            <person name="Bessette D."/>
            <person name="Bloom T."/>
            <person name="Blye J."/>
            <person name="Boguslavskiy L."/>
            <person name="Bonnet C."/>
            <person name="Boukhgalter B."/>
            <person name="Bourzgui I."/>
            <person name="Brown A."/>
            <person name="Cahill P."/>
            <person name="Channer S."/>
            <person name="Cheshatsang Y."/>
            <person name="Chuda L."/>
            <person name="Citroen M."/>
            <person name="Collymore A."/>
            <person name="Cooke P."/>
            <person name="Costello M."/>
            <person name="D'Aco K."/>
            <person name="Daza R."/>
            <person name="De Haan G."/>
            <person name="DeGray S."/>
            <person name="DeMaso C."/>
            <person name="Dhargay N."/>
            <person name="Dooley K."/>
            <person name="Dooley E."/>
            <person name="Doricent M."/>
            <person name="Dorje P."/>
            <person name="Dorjee K."/>
            <person name="Dupes A."/>
            <person name="Elong R."/>
            <person name="Falk J."/>
            <person name="Farina A."/>
            <person name="Faro S."/>
            <person name="Ferguson D."/>
            <person name="Fisher S."/>
            <person name="Foley C.D."/>
            <person name="Franke A."/>
            <person name="Friedrich D."/>
            <person name="Gadbois L."/>
            <person name="Gearin G."/>
            <person name="Gearin C.R."/>
            <person name="Giannoukos G."/>
            <person name="Goode T."/>
            <person name="Graham J."/>
            <person name="Grandbois E."/>
            <person name="Grewal S."/>
            <person name="Gyaltsen K."/>
            <person name="Hafez N."/>
            <person name="Hagos B."/>
            <person name="Hall J."/>
            <person name="Henson C."/>
            <person name="Hollinger A."/>
            <person name="Honan T."/>
            <person name="Huard M.D."/>
            <person name="Hughes L."/>
            <person name="Hurhula B."/>
            <person name="Husby M.E."/>
            <person name="Kamat A."/>
            <person name="Kanga B."/>
            <person name="Kashin S."/>
            <person name="Khazanovich D."/>
            <person name="Kisner P."/>
            <person name="Lance K."/>
            <person name="Lara M."/>
            <person name="Lee W."/>
            <person name="Lennon N."/>
            <person name="Letendre F."/>
            <person name="LeVine R."/>
            <person name="Lipovsky A."/>
            <person name="Liu X."/>
            <person name="Liu J."/>
            <person name="Liu S."/>
            <person name="Lokyitsang T."/>
            <person name="Lokyitsang Y."/>
            <person name="Lubonja R."/>
            <person name="Lui A."/>
            <person name="MacDonald P."/>
            <person name="Magnisalis V."/>
            <person name="Maru K."/>
            <person name="Matthews C."/>
            <person name="McCusker W."/>
            <person name="McDonough S."/>
            <person name="Mehta T."/>
            <person name="Meldrim J."/>
            <person name="Meneus L."/>
            <person name="Mihai O."/>
            <person name="Mihalev A."/>
            <person name="Mihova T."/>
            <person name="Mittelman R."/>
            <person name="Mlenga V."/>
            <person name="Montmayeur A."/>
            <person name="Mulrain L."/>
            <person name="Navidi A."/>
            <person name="Naylor J."/>
            <person name="Negash T."/>
            <person name="Nguyen T."/>
            <person name="Nguyen N."/>
            <person name="Nicol R."/>
            <person name="Norbu C."/>
            <person name="Norbu N."/>
            <person name="Novod N."/>
            <person name="O'Neill B."/>
            <person name="Osman S."/>
            <person name="Markiewicz E."/>
            <person name="Oyono O.L."/>
            <person name="Patti C."/>
            <person name="Phunkhang P."/>
            <person name="Pierre F."/>
            <person name="Priest M."/>
            <person name="Raghuraman S."/>
            <person name="Rege F."/>
            <person name="Reyes R."/>
            <person name="Rise C."/>
            <person name="Rogov P."/>
            <person name="Ross K."/>
            <person name="Ryan E."/>
            <person name="Settipalli S."/>
            <person name="Shea T."/>
            <person name="Sherpa N."/>
            <person name="Shi L."/>
            <person name="Shih D."/>
            <person name="Sparrow T."/>
            <person name="Spaulding J."/>
            <person name="Stalker J."/>
            <person name="Stange-Thomann N."/>
            <person name="Stavropoulos S."/>
            <person name="Stone C."/>
            <person name="Strader C."/>
            <person name="Tesfaye S."/>
            <person name="Thomson T."/>
            <person name="Thoulutsang Y."/>
            <person name="Thoulutsang D."/>
            <person name="Topham K."/>
            <person name="Topping I."/>
            <person name="Tsamla T."/>
            <person name="Vassiliev H."/>
            <person name="Vo A."/>
            <person name="Wangchuk T."/>
            <person name="Wangdi T."/>
            <person name="Weiand M."/>
            <person name="Wilkinson J."/>
            <person name="Wilson A."/>
            <person name="Yadav S."/>
            <person name="Young G."/>
            <person name="Yu Q."/>
            <person name="Zembek L."/>
            <person name="Zhong D."/>
            <person name="Zimmer A."/>
            <person name="Zwirko Z."/>
            <person name="Jaffe D.B."/>
            <person name="Alvarez P."/>
            <person name="Brockman W."/>
            <person name="Butler J."/>
            <person name="Chin C."/>
            <person name="Gnerre S."/>
            <person name="Grabherr M."/>
            <person name="Kleber M."/>
            <person name="Mauceli E."/>
            <person name="MacCallum I."/>
        </authorList>
    </citation>
    <scope>NUCLEOTIDE SEQUENCE [LARGE SCALE GENOMIC DNA]</scope>
    <source>
        <strain evidence="4">Tucson 15010-1051.87</strain>
    </source>
</reference>
<dbReference type="CDD" id="cd00104">
    <property type="entry name" value="KAZAL_FS"/>
    <property type="match status" value="1"/>
</dbReference>
<gene>
    <name evidence="3" type="primary">Dvir\GJ23905</name>
    <name evidence="3" type="ORF">Dvir_GJ23905</name>
</gene>
<feature type="chain" id="PRO_5002814261" description="Kazal-like domain-containing protein" evidence="1">
    <location>
        <begin position="21"/>
        <end position="156"/>
    </location>
</feature>
<dbReference type="InterPro" id="IPR036058">
    <property type="entry name" value="Kazal_dom_sf"/>
</dbReference>
<feature type="domain" description="Kazal-like" evidence="2">
    <location>
        <begin position="24"/>
        <end position="83"/>
    </location>
</feature>
<keyword evidence="4" id="KW-1185">Reference proteome</keyword>
<dbReference type="InParanoid" id="B4LYR8"/>
<dbReference type="eggNOG" id="ENOG502T80I">
    <property type="taxonomic scope" value="Eukaryota"/>
</dbReference>
<dbReference type="SMART" id="SM00280">
    <property type="entry name" value="KAZAL"/>
    <property type="match status" value="2"/>
</dbReference>